<gene>
    <name evidence="1" type="ORF">MRB53_026349</name>
</gene>
<proteinExistence type="predicted"/>
<evidence type="ECO:0000313" key="1">
    <source>
        <dbReference type="EMBL" id="KAJ8633013.1"/>
    </source>
</evidence>
<reference evidence="1 2" key="1">
    <citation type="journal article" date="2022" name="Hortic Res">
        <title>A haplotype resolved chromosomal level avocado genome allows analysis of novel avocado genes.</title>
        <authorList>
            <person name="Nath O."/>
            <person name="Fletcher S.J."/>
            <person name="Hayward A."/>
            <person name="Shaw L.M."/>
            <person name="Masouleh A.K."/>
            <person name="Furtado A."/>
            <person name="Henry R.J."/>
            <person name="Mitter N."/>
        </authorList>
    </citation>
    <scope>NUCLEOTIDE SEQUENCE [LARGE SCALE GENOMIC DNA]</scope>
    <source>
        <strain evidence="2">cv. Hass</strain>
    </source>
</reference>
<name>A0ACC2LIR4_PERAE</name>
<dbReference type="Proteomes" id="UP001234297">
    <property type="component" value="Chromosome 8"/>
</dbReference>
<evidence type="ECO:0000313" key="2">
    <source>
        <dbReference type="Proteomes" id="UP001234297"/>
    </source>
</evidence>
<protein>
    <submittedName>
        <fullName evidence="1">Uncharacterized protein</fullName>
    </submittedName>
</protein>
<keyword evidence="2" id="KW-1185">Reference proteome</keyword>
<accession>A0ACC2LIR4</accession>
<dbReference type="EMBL" id="CM056816">
    <property type="protein sequence ID" value="KAJ8633013.1"/>
    <property type="molecule type" value="Genomic_DNA"/>
</dbReference>
<comment type="caution">
    <text evidence="1">The sequence shown here is derived from an EMBL/GenBank/DDBJ whole genome shotgun (WGS) entry which is preliminary data.</text>
</comment>
<sequence length="117" mass="12358">MVSAPVKFLKVIKYARNVGSDVRQCLQEGNRHHLGCLPRTQESLVGRLLLLIPSTNSSQLGSSGAMTGAIDDLDVRGPTEDGFASTDIADYRASVTTDTATIAHSSAPARVNSAFLA</sequence>
<organism evidence="1 2">
    <name type="scientific">Persea americana</name>
    <name type="common">Avocado</name>
    <dbReference type="NCBI Taxonomy" id="3435"/>
    <lineage>
        <taxon>Eukaryota</taxon>
        <taxon>Viridiplantae</taxon>
        <taxon>Streptophyta</taxon>
        <taxon>Embryophyta</taxon>
        <taxon>Tracheophyta</taxon>
        <taxon>Spermatophyta</taxon>
        <taxon>Magnoliopsida</taxon>
        <taxon>Magnoliidae</taxon>
        <taxon>Laurales</taxon>
        <taxon>Lauraceae</taxon>
        <taxon>Persea</taxon>
    </lineage>
</organism>